<dbReference type="EMBL" id="UIVT01000004">
    <property type="protein sequence ID" value="SVP94189.1"/>
    <property type="molecule type" value="Genomic_DNA"/>
</dbReference>
<feature type="compositionally biased region" description="Polar residues" evidence="1">
    <location>
        <begin position="225"/>
        <end position="237"/>
    </location>
</feature>
<dbReference type="EMBL" id="UIVS01000004">
    <property type="protein sequence ID" value="SVP94896.1"/>
    <property type="molecule type" value="Genomic_DNA"/>
</dbReference>
<dbReference type="GO" id="GO:0003688">
    <property type="term" value="F:DNA replication origin binding"/>
    <property type="evidence" value="ECO:0007669"/>
    <property type="project" value="TreeGrafter"/>
</dbReference>
<dbReference type="InterPro" id="IPR012340">
    <property type="entry name" value="NA-bd_OB-fold"/>
</dbReference>
<proteinExistence type="predicted"/>
<evidence type="ECO:0000256" key="1">
    <source>
        <dbReference type="SAM" id="MobiDB-lite"/>
    </source>
</evidence>
<sequence>MKVFPAKSIHLLGKTRLYKNGLIANDILLVFKKWIIDEKNISLILSDSTTAFATMRDVVDTKDTMQCRQLLGLANNVDLALIFTVTKRTTRMVDKNLITSWIGSDLQGSNIKILIRSDLGLELRNVVIGTVCAILNPDVKQQVIPSDLKSITINRLDDILIIGELDGLDTCKAVTVKGESCKNLVYTHNEGDYCKYHLKFIKPDNTNKRSRTTQSSSKQRSTTNGINGDKNTLNSTNTVSSRVLKSTLSNVMQGLRSVIGDNKPYTFTEPPKPVKQTETMAKLGELNVLIQKIINNRSPTARNTINTLSKVNTPEKSLSLNNTPKNSANFDTERYNEFVRLSNLIKDYTSKREFNNLLGTLQMLTNKVKGTSSEVISKSNIMNICDLLLDHPLENIAVSALKLRRAIRKIIRAQEIKYKMKISRTEPKSEKNTPSKYKAHV</sequence>
<reference evidence="2" key="1">
    <citation type="submission" date="2018-07" db="EMBL/GenBank/DDBJ databases">
        <authorList>
            <person name="Quirk P.G."/>
            <person name="Krulwich T.A."/>
        </authorList>
    </citation>
    <scope>NUCLEOTIDE SEQUENCE</scope>
    <source>
        <strain evidence="2">Anand</strain>
    </source>
</reference>
<dbReference type="GO" id="GO:0003697">
    <property type="term" value="F:single-stranded DNA binding"/>
    <property type="evidence" value="ECO:0007669"/>
    <property type="project" value="InterPro"/>
</dbReference>
<feature type="compositionally biased region" description="Low complexity" evidence="1">
    <location>
        <begin position="212"/>
        <end position="224"/>
    </location>
</feature>
<dbReference type="GO" id="GO:0043596">
    <property type="term" value="C:nuclear replication fork"/>
    <property type="evidence" value="ECO:0007669"/>
    <property type="project" value="TreeGrafter"/>
</dbReference>
<feature type="region of interest" description="Disordered" evidence="1">
    <location>
        <begin position="205"/>
        <end position="237"/>
    </location>
</feature>
<dbReference type="Gene3D" id="2.40.50.140">
    <property type="entry name" value="Nucleic acid-binding proteins"/>
    <property type="match status" value="1"/>
</dbReference>
<dbReference type="VEuPathDB" id="PiroplasmaDB:TA07425"/>
<protein>
    <submittedName>
        <fullName evidence="2">Primase zinc finger containing protein, putative</fullName>
    </submittedName>
</protein>
<dbReference type="PANTHER" id="PTHR13454">
    <property type="entry name" value="PROTEIN MCM10 HOMOLOG"/>
    <property type="match status" value="1"/>
</dbReference>
<dbReference type="AlphaFoldDB" id="A0A3B0N8J1"/>
<organism evidence="2">
    <name type="scientific">Theileria annulata</name>
    <dbReference type="NCBI Taxonomy" id="5874"/>
    <lineage>
        <taxon>Eukaryota</taxon>
        <taxon>Sar</taxon>
        <taxon>Alveolata</taxon>
        <taxon>Apicomplexa</taxon>
        <taxon>Aconoidasida</taxon>
        <taxon>Piroplasmida</taxon>
        <taxon>Theileriidae</taxon>
        <taxon>Theileria</taxon>
    </lineage>
</organism>
<name>A0A3B0N8J1_THEAN</name>
<dbReference type="InterPro" id="IPR040184">
    <property type="entry name" value="Mcm10"/>
</dbReference>
<dbReference type="PANTHER" id="PTHR13454:SF11">
    <property type="entry name" value="PROTEIN MCM10 HOMOLOG"/>
    <property type="match status" value="1"/>
</dbReference>
<dbReference type="GO" id="GO:0006270">
    <property type="term" value="P:DNA replication initiation"/>
    <property type="evidence" value="ECO:0007669"/>
    <property type="project" value="InterPro"/>
</dbReference>
<evidence type="ECO:0000313" key="3">
    <source>
        <dbReference type="EMBL" id="SVP94896.1"/>
    </source>
</evidence>
<gene>
    <name evidence="2" type="ORF">TAT_000319100</name>
    <name evidence="3" type="ORF">TAV_000319000</name>
</gene>
<evidence type="ECO:0000313" key="2">
    <source>
        <dbReference type="EMBL" id="SVP94189.1"/>
    </source>
</evidence>
<accession>A0A3B0N8J1</accession>